<dbReference type="AlphaFoldDB" id="A0A212JQ46"/>
<organism evidence="2">
    <name type="scientific">uncultured Dysgonomonas sp</name>
    <dbReference type="NCBI Taxonomy" id="206096"/>
    <lineage>
        <taxon>Bacteria</taxon>
        <taxon>Pseudomonadati</taxon>
        <taxon>Bacteroidota</taxon>
        <taxon>Bacteroidia</taxon>
        <taxon>Bacteroidales</taxon>
        <taxon>Dysgonomonadaceae</taxon>
        <taxon>Dysgonomonas</taxon>
        <taxon>environmental samples</taxon>
    </lineage>
</organism>
<dbReference type="RefSeq" id="WP_296941696.1">
    <property type="nucleotide sequence ID" value="NZ_LT599032.1"/>
</dbReference>
<evidence type="ECO:0000313" key="2">
    <source>
        <dbReference type="EMBL" id="SBW01576.1"/>
    </source>
</evidence>
<dbReference type="NCBIfam" id="TIGR04274">
    <property type="entry name" value="hypoxanDNAglyco"/>
    <property type="match status" value="1"/>
</dbReference>
<dbReference type="Pfam" id="PF03167">
    <property type="entry name" value="UDG"/>
    <property type="match status" value="1"/>
</dbReference>
<sequence length="169" mass="19834">MRKIAFEPIVNEKSRVLILGTMPSEESLRKQERYGHKSNQFWKIIFTLFDKPLPDSYAEKNALLEENNIAIWDVIESCEGTGSLDSSIKNEKPNDFKKFFRKYPQIKHIFFTSKKAEEFYRRYVGFDENRAFITLPSPSPANARMTLAEKIEKWQVFIDTVKSIRATEL</sequence>
<reference evidence="2" key="1">
    <citation type="submission" date="2016-04" db="EMBL/GenBank/DDBJ databases">
        <authorList>
            <person name="Evans L.H."/>
            <person name="Alamgir A."/>
            <person name="Owens N."/>
            <person name="Weber N.D."/>
            <person name="Virtaneva K."/>
            <person name="Barbian K."/>
            <person name="Babar A."/>
            <person name="Rosenke K."/>
        </authorList>
    </citation>
    <scope>NUCLEOTIDE SEQUENCE</scope>
    <source>
        <strain evidence="2">86-1</strain>
    </source>
</reference>
<dbReference type="Gene3D" id="3.40.470.10">
    <property type="entry name" value="Uracil-DNA glycosylase-like domain"/>
    <property type="match status" value="1"/>
</dbReference>
<dbReference type="InterPro" id="IPR005122">
    <property type="entry name" value="Uracil-DNA_glycosylase-like"/>
</dbReference>
<dbReference type="InterPro" id="IPR026353">
    <property type="entry name" value="Hypoxan-DNA_Glyclase"/>
</dbReference>
<dbReference type="EMBL" id="FLUM01000003">
    <property type="protein sequence ID" value="SBW01576.1"/>
    <property type="molecule type" value="Genomic_DNA"/>
</dbReference>
<accession>A0A212JQ46</accession>
<evidence type="ECO:0000259" key="1">
    <source>
        <dbReference type="Pfam" id="PF03167"/>
    </source>
</evidence>
<feature type="domain" description="Uracil-DNA glycosylase-like" evidence="1">
    <location>
        <begin position="10"/>
        <end position="151"/>
    </location>
</feature>
<protein>
    <recommendedName>
        <fullName evidence="1">Uracil-DNA glycosylase-like domain-containing protein</fullName>
    </recommendedName>
</protein>
<gene>
    <name evidence="2" type="ORF">KL86DYS1_30022</name>
</gene>
<dbReference type="SUPFAM" id="SSF52141">
    <property type="entry name" value="Uracil-DNA glycosylase-like"/>
    <property type="match status" value="1"/>
</dbReference>
<proteinExistence type="predicted"/>
<dbReference type="CDD" id="cd10032">
    <property type="entry name" value="UDG-F6_HDG"/>
    <property type="match status" value="1"/>
</dbReference>
<dbReference type="InterPro" id="IPR036895">
    <property type="entry name" value="Uracil-DNA_glycosylase-like_sf"/>
</dbReference>
<name>A0A212JQ46_9BACT</name>